<dbReference type="InterPro" id="IPR050808">
    <property type="entry name" value="Phage_Integrase"/>
</dbReference>
<evidence type="ECO:0000256" key="2">
    <source>
        <dbReference type="ARBA" id="ARBA00022908"/>
    </source>
</evidence>
<protein>
    <submittedName>
        <fullName evidence="6">Site-specific integrase</fullName>
    </submittedName>
</protein>
<dbReference type="PANTHER" id="PTHR30629">
    <property type="entry name" value="PROPHAGE INTEGRASE"/>
    <property type="match status" value="1"/>
</dbReference>
<evidence type="ECO:0000259" key="5">
    <source>
        <dbReference type="PROSITE" id="PS51898"/>
    </source>
</evidence>
<dbReference type="SUPFAM" id="SSF56349">
    <property type="entry name" value="DNA breaking-rejoining enzymes"/>
    <property type="match status" value="1"/>
</dbReference>
<evidence type="ECO:0000256" key="1">
    <source>
        <dbReference type="ARBA" id="ARBA00008857"/>
    </source>
</evidence>
<dbReference type="Pfam" id="PF00589">
    <property type="entry name" value="Phage_integrase"/>
    <property type="match status" value="1"/>
</dbReference>
<comment type="caution">
    <text evidence="6">The sequence shown here is derived from an EMBL/GenBank/DDBJ whole genome shotgun (WGS) entry which is preliminary data.</text>
</comment>
<dbReference type="Gene3D" id="1.10.150.130">
    <property type="match status" value="1"/>
</dbReference>
<keyword evidence="2" id="KW-0229">DNA integration</keyword>
<evidence type="ECO:0000313" key="6">
    <source>
        <dbReference type="EMBL" id="GAA0594313.1"/>
    </source>
</evidence>
<feature type="domain" description="Tyr recombinase" evidence="5">
    <location>
        <begin position="170"/>
        <end position="341"/>
    </location>
</feature>
<dbReference type="InterPro" id="IPR011010">
    <property type="entry name" value="DNA_brk_join_enz"/>
</dbReference>
<dbReference type="InterPro" id="IPR013762">
    <property type="entry name" value="Integrase-like_cat_sf"/>
</dbReference>
<dbReference type="Gene3D" id="1.10.443.10">
    <property type="entry name" value="Intergrase catalytic core"/>
    <property type="match status" value="1"/>
</dbReference>
<reference evidence="6 7" key="1">
    <citation type="journal article" date="2019" name="Int. J. Syst. Evol. Microbiol.">
        <title>The Global Catalogue of Microorganisms (GCM) 10K type strain sequencing project: providing services to taxonomists for standard genome sequencing and annotation.</title>
        <authorList>
            <consortium name="The Broad Institute Genomics Platform"/>
            <consortium name="The Broad Institute Genome Sequencing Center for Infectious Disease"/>
            <person name="Wu L."/>
            <person name="Ma J."/>
        </authorList>
    </citation>
    <scope>NUCLEOTIDE SEQUENCE [LARGE SCALE GENOMIC DNA]</scope>
    <source>
        <strain evidence="6 7">JCM 15115</strain>
    </source>
</reference>
<dbReference type="InterPro" id="IPR002104">
    <property type="entry name" value="Integrase_catalytic"/>
</dbReference>
<dbReference type="InterPro" id="IPR053876">
    <property type="entry name" value="Phage_int_M"/>
</dbReference>
<dbReference type="Proteomes" id="UP001424441">
    <property type="component" value="Unassembled WGS sequence"/>
</dbReference>
<sequence>MIRHKLPKYVRHYQDRTGAWRIYLRRPKMLQVPLPGPLFSEAFWIAYHKAMEGGTKTVVDVGSSRTVAGTFDALITAYYKSSAFTTLAKSTQSTYRNQLEKFREAHGTKPVAALKPKHVDAILGEIASKFPPQANKLRKRLLKLMSLAVKWGYVTENPVQNAEHIKYKAKGYPTWTDGDIEKFRRHWQEGTPQRLAFEILLYTGLRRSDAVKLGWQHIQGDYIVATTKKSGDVVELNIPIHGSFRKILDSTERKHLTFITTAYGAARSEKAFTNWIIEAAREAGLPPHRSPHGIRKAACRTLAESGCTALEIMSITGHRNIKEIETYCVAVNKKRLAHSAVTKAHGAA</sequence>
<dbReference type="InterPro" id="IPR010998">
    <property type="entry name" value="Integrase_recombinase_N"/>
</dbReference>
<accession>A0ABN1FN77</accession>
<evidence type="ECO:0000313" key="7">
    <source>
        <dbReference type="Proteomes" id="UP001424441"/>
    </source>
</evidence>
<dbReference type="EMBL" id="BAAADE010000001">
    <property type="protein sequence ID" value="GAA0594313.1"/>
    <property type="molecule type" value="Genomic_DNA"/>
</dbReference>
<keyword evidence="4" id="KW-0233">DNA recombination</keyword>
<evidence type="ECO:0000256" key="4">
    <source>
        <dbReference type="ARBA" id="ARBA00023172"/>
    </source>
</evidence>
<comment type="similarity">
    <text evidence="1">Belongs to the 'phage' integrase family.</text>
</comment>
<gene>
    <name evidence="6" type="ORF">GCM10008943_06740</name>
</gene>
<dbReference type="PANTHER" id="PTHR30629:SF2">
    <property type="entry name" value="PROPHAGE INTEGRASE INTS-RELATED"/>
    <property type="match status" value="1"/>
</dbReference>
<evidence type="ECO:0000256" key="3">
    <source>
        <dbReference type="ARBA" id="ARBA00023125"/>
    </source>
</evidence>
<keyword evidence="3" id="KW-0238">DNA-binding</keyword>
<dbReference type="PROSITE" id="PS51898">
    <property type="entry name" value="TYR_RECOMBINASE"/>
    <property type="match status" value="1"/>
</dbReference>
<organism evidence="6 7">
    <name type="scientific">Paenochrobactrum glaciei</name>
    <dbReference type="NCBI Taxonomy" id="486407"/>
    <lineage>
        <taxon>Bacteria</taxon>
        <taxon>Pseudomonadati</taxon>
        <taxon>Pseudomonadota</taxon>
        <taxon>Alphaproteobacteria</taxon>
        <taxon>Hyphomicrobiales</taxon>
        <taxon>Brucellaceae</taxon>
        <taxon>Paenochrobactrum</taxon>
    </lineage>
</organism>
<proteinExistence type="inferred from homology"/>
<dbReference type="Pfam" id="PF22022">
    <property type="entry name" value="Phage_int_M"/>
    <property type="match status" value="1"/>
</dbReference>
<keyword evidence="7" id="KW-1185">Reference proteome</keyword>
<name>A0ABN1FN77_9HYPH</name>